<dbReference type="GO" id="GO:0055085">
    <property type="term" value="P:transmembrane transport"/>
    <property type="evidence" value="ECO:0007669"/>
    <property type="project" value="InterPro"/>
</dbReference>
<reference evidence="2" key="1">
    <citation type="submission" date="2018-06" db="EMBL/GenBank/DDBJ databases">
        <authorList>
            <person name="Zhirakovskaya E."/>
        </authorList>
    </citation>
    <scope>NUCLEOTIDE SEQUENCE</scope>
</reference>
<dbReference type="Pfam" id="PF12974">
    <property type="entry name" value="Phosphonate-bd"/>
    <property type="match status" value="1"/>
</dbReference>
<sequence>MTITPQKLISIVFALLIMLPLCVMAAENPETLKVALLPDEDAATIINKHQGFKAYLERILHKNIELVVTTDYSSMVEAMRHGRIDLGYFGPLSYVMAKSKSNIEAFAAKSREGSPSYQALLIVNAGKGITRYADIKGQDIAYGDPASTSSHLIPKSMLLSAGLQAGDDYREHFLGAHDAVAMAVQRGHAAVGGLSKPIFAALVERGLIDADKVTVFAESKPFPQYPWAMRSNLDASLKAQIKQAFYTLKDPQVLAAFKADGMVPVTDADYDVVRQLKRDLNL</sequence>
<dbReference type="InterPro" id="IPR005770">
    <property type="entry name" value="PhnD"/>
</dbReference>
<dbReference type="AlphaFoldDB" id="A0A3B0ZC03"/>
<keyword evidence="1" id="KW-0732">Signal</keyword>
<protein>
    <submittedName>
        <fullName evidence="2">Phosphonate ABC transporter substrate-binding protein PtxB (TC 3.A.1.9.1)</fullName>
    </submittedName>
</protein>
<dbReference type="EMBL" id="UOFP01000143">
    <property type="protein sequence ID" value="VAW86510.1"/>
    <property type="molecule type" value="Genomic_DNA"/>
</dbReference>
<organism evidence="2">
    <name type="scientific">hydrothermal vent metagenome</name>
    <dbReference type="NCBI Taxonomy" id="652676"/>
    <lineage>
        <taxon>unclassified sequences</taxon>
        <taxon>metagenomes</taxon>
        <taxon>ecological metagenomes</taxon>
    </lineage>
</organism>
<evidence type="ECO:0000313" key="2">
    <source>
        <dbReference type="EMBL" id="VAW86510.1"/>
    </source>
</evidence>
<evidence type="ECO:0000256" key="1">
    <source>
        <dbReference type="ARBA" id="ARBA00022729"/>
    </source>
</evidence>
<name>A0A3B0ZC03_9ZZZZ</name>
<dbReference type="SUPFAM" id="SSF53850">
    <property type="entry name" value="Periplasmic binding protein-like II"/>
    <property type="match status" value="1"/>
</dbReference>
<dbReference type="GO" id="GO:0043190">
    <property type="term" value="C:ATP-binding cassette (ABC) transporter complex"/>
    <property type="evidence" value="ECO:0007669"/>
    <property type="project" value="InterPro"/>
</dbReference>
<gene>
    <name evidence="2" type="ORF">MNBD_GAMMA18-339</name>
</gene>
<proteinExistence type="predicted"/>
<dbReference type="Gene3D" id="3.40.190.10">
    <property type="entry name" value="Periplasmic binding protein-like II"/>
    <property type="match status" value="2"/>
</dbReference>
<dbReference type="NCBIfam" id="TIGR01098">
    <property type="entry name" value="3A0109s03R"/>
    <property type="match status" value="1"/>
</dbReference>
<dbReference type="PANTHER" id="PTHR35841">
    <property type="entry name" value="PHOSPHONATES-BINDING PERIPLASMIC PROTEIN"/>
    <property type="match status" value="1"/>
</dbReference>
<accession>A0A3B0ZC03</accession>
<dbReference type="CDD" id="cd13572">
    <property type="entry name" value="PBP2_PnhD_2"/>
    <property type="match status" value="1"/>
</dbReference>
<dbReference type="PANTHER" id="PTHR35841:SF1">
    <property type="entry name" value="PHOSPHONATES-BINDING PERIPLASMIC PROTEIN"/>
    <property type="match status" value="1"/>
</dbReference>